<sequence>MADKKQKEAKTGITKDTLAKVLKERVKGLEQCIVVDTSGGCGAMFELYLVTKEFEGVALLERHRMIQNTLKEELKEIHALSMKTWTPAQWEKKKHKLEGITGI</sequence>
<reference evidence="2" key="1">
    <citation type="submission" date="2021-01" db="EMBL/GenBank/DDBJ databases">
        <authorList>
            <person name="Corre E."/>
            <person name="Pelletier E."/>
            <person name="Niang G."/>
            <person name="Scheremetjew M."/>
            <person name="Finn R."/>
            <person name="Kale V."/>
            <person name="Holt S."/>
            <person name="Cochrane G."/>
            <person name="Meng A."/>
            <person name="Brown T."/>
            <person name="Cohen L."/>
        </authorList>
    </citation>
    <scope>NUCLEOTIDE SEQUENCE</scope>
    <source>
        <strain evidence="2">CCMP622</strain>
    </source>
</reference>
<evidence type="ECO:0000256" key="1">
    <source>
        <dbReference type="RuleBase" id="RU003860"/>
    </source>
</evidence>
<dbReference type="GO" id="GO:0051537">
    <property type="term" value="F:2 iron, 2 sulfur cluster binding"/>
    <property type="evidence" value="ECO:0007669"/>
    <property type="project" value="InterPro"/>
</dbReference>
<organism evidence="2">
    <name type="scientific">Lotharella oceanica</name>
    <dbReference type="NCBI Taxonomy" id="641309"/>
    <lineage>
        <taxon>Eukaryota</taxon>
        <taxon>Sar</taxon>
        <taxon>Rhizaria</taxon>
        <taxon>Cercozoa</taxon>
        <taxon>Chlorarachniophyceae</taxon>
        <taxon>Lotharella</taxon>
    </lineage>
</organism>
<dbReference type="PANTHER" id="PTHR12735:SF27">
    <property type="entry name" value="BOLA-LIKE PROTEIN 2"/>
    <property type="match status" value="1"/>
</dbReference>
<evidence type="ECO:0008006" key="3">
    <source>
        <dbReference type="Google" id="ProtNLM"/>
    </source>
</evidence>
<dbReference type="AlphaFoldDB" id="A0A7S2TV98"/>
<protein>
    <recommendedName>
        <fullName evidence="3">BolA-like protein</fullName>
    </recommendedName>
</protein>
<dbReference type="PIRSF" id="PIRSF003113">
    <property type="entry name" value="BolA"/>
    <property type="match status" value="1"/>
</dbReference>
<proteinExistence type="inferred from homology"/>
<dbReference type="Gene3D" id="3.10.20.90">
    <property type="entry name" value="Phosphatidylinositol 3-kinase Catalytic Subunit, Chain A, domain 1"/>
    <property type="match status" value="1"/>
</dbReference>
<dbReference type="InterPro" id="IPR036065">
    <property type="entry name" value="BolA-like_sf"/>
</dbReference>
<dbReference type="InterPro" id="IPR045115">
    <property type="entry name" value="BOL2"/>
</dbReference>
<accession>A0A7S2TV98</accession>
<comment type="similarity">
    <text evidence="1">Belongs to the BolA/IbaG family.</text>
</comment>
<evidence type="ECO:0000313" key="2">
    <source>
        <dbReference type="EMBL" id="CAD9769768.1"/>
    </source>
</evidence>
<dbReference type="EMBL" id="HBHP01022094">
    <property type="protein sequence ID" value="CAD9769768.1"/>
    <property type="molecule type" value="Transcribed_RNA"/>
</dbReference>
<gene>
    <name evidence="2" type="ORF">LSP00402_LOCUS13751</name>
</gene>
<dbReference type="GO" id="GO:0005634">
    <property type="term" value="C:nucleus"/>
    <property type="evidence" value="ECO:0007669"/>
    <property type="project" value="TreeGrafter"/>
</dbReference>
<dbReference type="Pfam" id="PF01722">
    <property type="entry name" value="BolA"/>
    <property type="match status" value="1"/>
</dbReference>
<dbReference type="GO" id="GO:0006879">
    <property type="term" value="P:intracellular iron ion homeostasis"/>
    <property type="evidence" value="ECO:0007669"/>
    <property type="project" value="InterPro"/>
</dbReference>
<dbReference type="SUPFAM" id="SSF82657">
    <property type="entry name" value="BolA-like"/>
    <property type="match status" value="1"/>
</dbReference>
<dbReference type="InterPro" id="IPR002634">
    <property type="entry name" value="BolA"/>
</dbReference>
<name>A0A7S2TV98_9EUKA</name>
<dbReference type="GO" id="GO:0005829">
    <property type="term" value="C:cytosol"/>
    <property type="evidence" value="ECO:0007669"/>
    <property type="project" value="TreeGrafter"/>
</dbReference>
<dbReference type="GO" id="GO:0051604">
    <property type="term" value="P:protein maturation"/>
    <property type="evidence" value="ECO:0007669"/>
    <property type="project" value="InterPro"/>
</dbReference>
<dbReference type="PANTHER" id="PTHR12735">
    <property type="entry name" value="BOLA-LIKE PROTEIN-RELATED"/>
    <property type="match status" value="1"/>
</dbReference>